<feature type="domain" description="Methyltransferase" evidence="2">
    <location>
        <begin position="141"/>
        <end position="232"/>
    </location>
</feature>
<name>A0AAJ8LDE7_9TREE</name>
<dbReference type="Proteomes" id="UP000322225">
    <property type="component" value="Chromosome 2"/>
</dbReference>
<dbReference type="KEGG" id="ksn:43586711"/>
<dbReference type="RefSeq" id="XP_031862936.2">
    <property type="nucleotide sequence ID" value="XM_032002597.2"/>
</dbReference>
<dbReference type="PANTHER" id="PTHR43591">
    <property type="entry name" value="METHYLTRANSFERASE"/>
    <property type="match status" value="1"/>
</dbReference>
<dbReference type="EMBL" id="CP144052">
    <property type="protein sequence ID" value="WWD16518.1"/>
    <property type="molecule type" value="Genomic_DNA"/>
</dbReference>
<proteinExistence type="predicted"/>
<dbReference type="InterPro" id="IPR041698">
    <property type="entry name" value="Methyltransf_25"/>
</dbReference>
<keyword evidence="4" id="KW-1185">Reference proteome</keyword>
<dbReference type="Pfam" id="PF13649">
    <property type="entry name" value="Methyltransf_25"/>
    <property type="match status" value="1"/>
</dbReference>
<dbReference type="CDD" id="cd02440">
    <property type="entry name" value="AdoMet_MTases"/>
    <property type="match status" value="1"/>
</dbReference>
<reference evidence="3" key="1">
    <citation type="submission" date="2017-08" db="EMBL/GenBank/DDBJ databases">
        <authorList>
            <person name="Cuomo C."/>
            <person name="Billmyre B."/>
            <person name="Heitman J."/>
        </authorList>
    </citation>
    <scope>NUCLEOTIDE SEQUENCE</scope>
    <source>
        <strain evidence="3">CBS 12478</strain>
    </source>
</reference>
<evidence type="ECO:0000259" key="2">
    <source>
        <dbReference type="Pfam" id="PF13649"/>
    </source>
</evidence>
<feature type="region of interest" description="Disordered" evidence="1">
    <location>
        <begin position="75"/>
        <end position="102"/>
    </location>
</feature>
<evidence type="ECO:0000313" key="3">
    <source>
        <dbReference type="EMBL" id="WWD16518.1"/>
    </source>
</evidence>
<dbReference type="Gene3D" id="3.40.50.150">
    <property type="entry name" value="Vaccinia Virus protein VP39"/>
    <property type="match status" value="1"/>
</dbReference>
<dbReference type="PANTHER" id="PTHR43591:SF24">
    <property type="entry name" value="2-METHOXY-6-POLYPRENYL-1,4-BENZOQUINOL METHYLASE, MITOCHONDRIAL"/>
    <property type="match status" value="1"/>
</dbReference>
<sequence length="376" mass="41895">MSPRPIYSPSTIIETSRQTKMTFTTLPSYDTFPMLPTYNLFDDPFVFRDATSSTYEKGESNYHLFDQGMLESLLNRNRTSRTSTSTSTTTYGSRPTSSGLSERDRLETLHTLHRAVLGAGYTDTVTSHLAAVHATGRRSKVLDVGTGTGVWAMDLANSQPYADVLAVDVDWSMISRNRSRYGNIDFLTVDITKPLLWEAETFDVIHVKEMSLEIPQYEDLLRRLAVFLRPGGLLVLIESQASFVSLTGHDLPSPIRQWEACVDEAFSARAIDKSIPNNLLHIVDNCGIFASSPIAGTVRIPVARATRSDPATLARAGHLHPQVLAANLHQMLPTLVDHSYPSAQLETLLEECLEELTKSNTSYYQRLFAVFAYKRA</sequence>
<evidence type="ECO:0000256" key="1">
    <source>
        <dbReference type="SAM" id="MobiDB-lite"/>
    </source>
</evidence>
<dbReference type="SUPFAM" id="SSF53335">
    <property type="entry name" value="S-adenosyl-L-methionine-dependent methyltransferases"/>
    <property type="match status" value="1"/>
</dbReference>
<protein>
    <recommendedName>
        <fullName evidence="2">Methyltransferase domain-containing protein</fullName>
    </recommendedName>
</protein>
<dbReference type="InterPro" id="IPR029063">
    <property type="entry name" value="SAM-dependent_MTases_sf"/>
</dbReference>
<dbReference type="AlphaFoldDB" id="A0AAJ8LDE7"/>
<reference evidence="3" key="2">
    <citation type="submission" date="2024-01" db="EMBL/GenBank/DDBJ databases">
        <title>Comparative genomics of Cryptococcus and Kwoniella reveals pathogenesis evolution and contrasting modes of karyotype evolution via chromosome fusion or intercentromeric recombination.</title>
        <authorList>
            <person name="Coelho M.A."/>
            <person name="David-Palma M."/>
            <person name="Shea T."/>
            <person name="Bowers K."/>
            <person name="McGinley-Smith S."/>
            <person name="Mohammad A.W."/>
            <person name="Gnirke A."/>
            <person name="Yurkov A.M."/>
            <person name="Nowrousian M."/>
            <person name="Sun S."/>
            <person name="Cuomo C.A."/>
            <person name="Heitman J."/>
        </authorList>
    </citation>
    <scope>NUCLEOTIDE SEQUENCE</scope>
    <source>
        <strain evidence="3">CBS 12478</strain>
    </source>
</reference>
<dbReference type="GO" id="GO:0008168">
    <property type="term" value="F:methyltransferase activity"/>
    <property type="evidence" value="ECO:0007669"/>
    <property type="project" value="TreeGrafter"/>
</dbReference>
<accession>A0AAJ8LDE7</accession>
<evidence type="ECO:0000313" key="4">
    <source>
        <dbReference type="Proteomes" id="UP000322225"/>
    </source>
</evidence>
<organism evidence="3 4">
    <name type="scientific">Kwoniella shandongensis</name>
    <dbReference type="NCBI Taxonomy" id="1734106"/>
    <lineage>
        <taxon>Eukaryota</taxon>
        <taxon>Fungi</taxon>
        <taxon>Dikarya</taxon>
        <taxon>Basidiomycota</taxon>
        <taxon>Agaricomycotina</taxon>
        <taxon>Tremellomycetes</taxon>
        <taxon>Tremellales</taxon>
        <taxon>Cryptococcaceae</taxon>
        <taxon>Kwoniella</taxon>
    </lineage>
</organism>
<dbReference type="GeneID" id="43586711"/>
<feature type="compositionally biased region" description="Low complexity" evidence="1">
    <location>
        <begin position="75"/>
        <end position="99"/>
    </location>
</feature>
<gene>
    <name evidence="3" type="ORF">CI109_100945</name>
</gene>